<dbReference type="Pfam" id="PF08546">
    <property type="entry name" value="ApbA_C"/>
    <property type="match status" value="1"/>
</dbReference>
<evidence type="ECO:0000313" key="8">
    <source>
        <dbReference type="Proteomes" id="UP001174210"/>
    </source>
</evidence>
<name>A0ABT8IVZ0_9MICO</name>
<dbReference type="NCBIfam" id="TIGR00745">
    <property type="entry name" value="apbA_panE"/>
    <property type="match status" value="1"/>
</dbReference>
<evidence type="ECO:0000256" key="1">
    <source>
        <dbReference type="ARBA" id="ARBA00007870"/>
    </source>
</evidence>
<dbReference type="Gene3D" id="1.10.1040.10">
    <property type="entry name" value="N-(1-d-carboxylethyl)-l-norvaline Dehydrogenase, domain 2"/>
    <property type="match status" value="1"/>
</dbReference>
<evidence type="ECO:0000259" key="5">
    <source>
        <dbReference type="Pfam" id="PF02558"/>
    </source>
</evidence>
<comment type="function">
    <text evidence="4">Catalyzes the NADPH-dependent reduction of ketopantoate into pantoic acid.</text>
</comment>
<dbReference type="Gene3D" id="3.40.50.720">
    <property type="entry name" value="NAD(P)-binding Rossmann-like Domain"/>
    <property type="match status" value="1"/>
</dbReference>
<feature type="domain" description="Ketopantoate reductase N-terminal" evidence="5">
    <location>
        <begin position="1"/>
        <end position="147"/>
    </location>
</feature>
<dbReference type="EC" id="1.1.1.169" evidence="4"/>
<protein>
    <recommendedName>
        <fullName evidence="4">2-dehydropantoate 2-reductase</fullName>
        <ecNumber evidence="4">1.1.1.169</ecNumber>
    </recommendedName>
    <alternativeName>
        <fullName evidence="4">Ketopantoate reductase</fullName>
    </alternativeName>
</protein>
<evidence type="ECO:0000313" key="7">
    <source>
        <dbReference type="EMBL" id="MDN4596848.1"/>
    </source>
</evidence>
<comment type="pathway">
    <text evidence="4">Cofactor biosynthesis; (R)-pantothenate biosynthesis; (R)-pantoate from 3-methyl-2-oxobutanoate: step 2/2.</text>
</comment>
<dbReference type="InterPro" id="IPR008927">
    <property type="entry name" value="6-PGluconate_DH-like_C_sf"/>
</dbReference>
<keyword evidence="2 4" id="KW-0521">NADP</keyword>
<sequence>MGAGAVGGYFGARLTQAGVDAAFLVRPARADSLAGAGLALVEPDGSRETVPVRALTATQLAEPWDVVLVAVKGSSLEGAMDDIAPAVGDGTVVLPLLNGMSHVARLVDRFGAGRVLGGVCEVATEPAPDGAIRQLVPGGMVRFGELDGSSSTRVSGIQQAFAPARFASRTSETIVQDMWEKWLFMASGGAVGVLLGGSVGDIAAVRGGPDAEGRIVDEALAVLEAAGHAARADAAARVRSVLTAEDSPFTTSLFRDFRAGRPTEGEAVIGDFVGLAEQHGVTVPLLSAAAVRLRVASTGRGAW</sequence>
<proteinExistence type="inferred from homology"/>
<gene>
    <name evidence="7" type="ORF">P5G59_06840</name>
</gene>
<dbReference type="InterPro" id="IPR013332">
    <property type="entry name" value="KPR_N"/>
</dbReference>
<dbReference type="SUPFAM" id="SSF51735">
    <property type="entry name" value="NAD(P)-binding Rossmann-fold domains"/>
    <property type="match status" value="1"/>
</dbReference>
<comment type="caution">
    <text evidence="7">The sequence shown here is derived from an EMBL/GenBank/DDBJ whole genome shotgun (WGS) entry which is preliminary data.</text>
</comment>
<feature type="domain" description="Ketopantoate reductase C-terminal" evidence="6">
    <location>
        <begin position="174"/>
        <end position="289"/>
    </location>
</feature>
<organism evidence="7 8">
    <name type="scientific">Leifsonia virtsii</name>
    <dbReference type="NCBI Taxonomy" id="3035915"/>
    <lineage>
        <taxon>Bacteria</taxon>
        <taxon>Bacillati</taxon>
        <taxon>Actinomycetota</taxon>
        <taxon>Actinomycetes</taxon>
        <taxon>Micrococcales</taxon>
        <taxon>Microbacteriaceae</taxon>
        <taxon>Leifsonia</taxon>
    </lineage>
</organism>
<evidence type="ECO:0000256" key="2">
    <source>
        <dbReference type="ARBA" id="ARBA00022857"/>
    </source>
</evidence>
<evidence type="ECO:0000256" key="4">
    <source>
        <dbReference type="RuleBase" id="RU362068"/>
    </source>
</evidence>
<dbReference type="InterPro" id="IPR013328">
    <property type="entry name" value="6PGD_dom2"/>
</dbReference>
<dbReference type="SUPFAM" id="SSF48179">
    <property type="entry name" value="6-phosphogluconate dehydrogenase C-terminal domain-like"/>
    <property type="match status" value="1"/>
</dbReference>
<dbReference type="RefSeq" id="WP_301218786.1">
    <property type="nucleotide sequence ID" value="NZ_JAROCB010000002.1"/>
</dbReference>
<keyword evidence="3 4" id="KW-0560">Oxidoreductase</keyword>
<evidence type="ECO:0000259" key="6">
    <source>
        <dbReference type="Pfam" id="PF08546"/>
    </source>
</evidence>
<dbReference type="InterPro" id="IPR013752">
    <property type="entry name" value="KPA_reductase"/>
</dbReference>
<keyword evidence="4" id="KW-0566">Pantothenate biosynthesis</keyword>
<accession>A0ABT8IVZ0</accession>
<dbReference type="EMBL" id="JAROCB010000002">
    <property type="protein sequence ID" value="MDN4596848.1"/>
    <property type="molecule type" value="Genomic_DNA"/>
</dbReference>
<evidence type="ECO:0000256" key="3">
    <source>
        <dbReference type="ARBA" id="ARBA00023002"/>
    </source>
</evidence>
<reference evidence="7" key="1">
    <citation type="submission" date="2023-03" db="EMBL/GenBank/DDBJ databases">
        <title>MT1 and MT2 Draft Genomes of Novel Species.</title>
        <authorList>
            <person name="Venkateswaran K."/>
        </authorList>
    </citation>
    <scope>NUCLEOTIDE SEQUENCE</scope>
    <source>
        <strain evidence="7">F6_8S_P_1A</strain>
    </source>
</reference>
<dbReference type="PANTHER" id="PTHR21708">
    <property type="entry name" value="PROBABLE 2-DEHYDROPANTOATE 2-REDUCTASE"/>
    <property type="match status" value="1"/>
</dbReference>
<dbReference type="InterPro" id="IPR003710">
    <property type="entry name" value="ApbA"/>
</dbReference>
<dbReference type="InterPro" id="IPR036291">
    <property type="entry name" value="NAD(P)-bd_dom_sf"/>
</dbReference>
<comment type="catalytic activity">
    <reaction evidence="4">
        <text>(R)-pantoate + NADP(+) = 2-dehydropantoate + NADPH + H(+)</text>
        <dbReference type="Rhea" id="RHEA:16233"/>
        <dbReference type="ChEBI" id="CHEBI:11561"/>
        <dbReference type="ChEBI" id="CHEBI:15378"/>
        <dbReference type="ChEBI" id="CHEBI:15980"/>
        <dbReference type="ChEBI" id="CHEBI:57783"/>
        <dbReference type="ChEBI" id="CHEBI:58349"/>
        <dbReference type="EC" id="1.1.1.169"/>
    </reaction>
</comment>
<comment type="similarity">
    <text evidence="1 4">Belongs to the ketopantoate reductase family.</text>
</comment>
<keyword evidence="8" id="KW-1185">Reference proteome</keyword>
<dbReference type="GO" id="GO:0008677">
    <property type="term" value="F:2-dehydropantoate 2-reductase activity"/>
    <property type="evidence" value="ECO:0007669"/>
    <property type="project" value="UniProtKB-EC"/>
</dbReference>
<dbReference type="PANTHER" id="PTHR21708:SF26">
    <property type="entry name" value="2-DEHYDROPANTOATE 2-REDUCTASE"/>
    <property type="match status" value="1"/>
</dbReference>
<dbReference type="Pfam" id="PF02558">
    <property type="entry name" value="ApbA"/>
    <property type="match status" value="1"/>
</dbReference>
<dbReference type="InterPro" id="IPR051402">
    <property type="entry name" value="KPR-Related"/>
</dbReference>
<dbReference type="Proteomes" id="UP001174210">
    <property type="component" value="Unassembled WGS sequence"/>
</dbReference>